<feature type="compositionally biased region" description="Basic and acidic residues" evidence="1">
    <location>
        <begin position="63"/>
        <end position="76"/>
    </location>
</feature>
<evidence type="ECO:0000313" key="3">
    <source>
        <dbReference type="Proteomes" id="UP000008022"/>
    </source>
</evidence>
<dbReference type="AlphaFoldDB" id="A0A0E0QKI3"/>
<dbReference type="HOGENOM" id="CLU_2350439_0_0_1"/>
<reference evidence="3" key="1">
    <citation type="submission" date="2013-06" db="EMBL/GenBank/DDBJ databases">
        <authorList>
            <person name="Zhao Q."/>
        </authorList>
    </citation>
    <scope>NUCLEOTIDE SEQUENCE</scope>
    <source>
        <strain evidence="3">cv. W1943</strain>
    </source>
</reference>
<evidence type="ECO:0000313" key="2">
    <source>
        <dbReference type="EnsemblPlants" id="ORUFI08G20970.1"/>
    </source>
</evidence>
<reference evidence="2" key="2">
    <citation type="submission" date="2015-06" db="UniProtKB">
        <authorList>
            <consortium name="EnsemblPlants"/>
        </authorList>
    </citation>
    <scope>IDENTIFICATION</scope>
</reference>
<proteinExistence type="predicted"/>
<keyword evidence="3" id="KW-1185">Reference proteome</keyword>
<name>A0A0E0QKI3_ORYRU</name>
<accession>A0A0E0QKI3</accession>
<evidence type="ECO:0000256" key="1">
    <source>
        <dbReference type="SAM" id="MobiDB-lite"/>
    </source>
</evidence>
<dbReference type="Gramene" id="ORUFI08G20970.1">
    <property type="protein sequence ID" value="ORUFI08G20970.1"/>
    <property type="gene ID" value="ORUFI08G20970"/>
</dbReference>
<dbReference type="EnsemblPlants" id="ORUFI08G20970.1">
    <property type="protein sequence ID" value="ORUFI08G20970.1"/>
    <property type="gene ID" value="ORUFI08G20970"/>
</dbReference>
<evidence type="ECO:0008006" key="4">
    <source>
        <dbReference type="Google" id="ProtNLM"/>
    </source>
</evidence>
<organism evidence="2 3">
    <name type="scientific">Oryza rufipogon</name>
    <name type="common">Brownbeard rice</name>
    <name type="synonym">Asian wild rice</name>
    <dbReference type="NCBI Taxonomy" id="4529"/>
    <lineage>
        <taxon>Eukaryota</taxon>
        <taxon>Viridiplantae</taxon>
        <taxon>Streptophyta</taxon>
        <taxon>Embryophyta</taxon>
        <taxon>Tracheophyta</taxon>
        <taxon>Spermatophyta</taxon>
        <taxon>Magnoliopsida</taxon>
        <taxon>Liliopsida</taxon>
        <taxon>Poales</taxon>
        <taxon>Poaceae</taxon>
        <taxon>BOP clade</taxon>
        <taxon>Oryzoideae</taxon>
        <taxon>Oryzeae</taxon>
        <taxon>Oryzinae</taxon>
        <taxon>Oryza</taxon>
    </lineage>
</organism>
<sequence length="97" mass="10912">MGSPHDAEPPTASILVGTFLEWRRRARLANAQGGAQQHRVTDADNNLRAGDPFPGATANITDVGERDWKKKEKEERVEEEDESDRWVPRADEGEDEK</sequence>
<protein>
    <recommendedName>
        <fullName evidence="4">DUF834 domain-containing protein</fullName>
    </recommendedName>
</protein>
<feature type="region of interest" description="Disordered" evidence="1">
    <location>
        <begin position="29"/>
        <end position="97"/>
    </location>
</feature>
<dbReference type="Proteomes" id="UP000008022">
    <property type="component" value="Unassembled WGS sequence"/>
</dbReference>